<accession>A0A6X7S5U4</accession>
<dbReference type="AlphaFoldDB" id="A0A6X7S5U4"/>
<gene>
    <name evidence="1" type="ORF">GBX08_23030</name>
</gene>
<reference evidence="1" key="1">
    <citation type="journal article" date="2018" name="Genome Biol.">
        <title>SKESA: strategic k-mer extension for scrupulous assemblies.</title>
        <authorList>
            <person name="Souvorov A."/>
            <person name="Agarwala R."/>
            <person name="Lipman D.J."/>
        </authorList>
    </citation>
    <scope>NUCLEOTIDE SEQUENCE</scope>
    <source>
        <strain evidence="1">Salmonella enterica</strain>
    </source>
</reference>
<organism evidence="1">
    <name type="scientific">Salmonella enterica subsp. enterica serovar Agona</name>
    <dbReference type="NCBI Taxonomy" id="58095"/>
    <lineage>
        <taxon>Bacteria</taxon>
        <taxon>Pseudomonadati</taxon>
        <taxon>Pseudomonadota</taxon>
        <taxon>Gammaproteobacteria</taxon>
        <taxon>Enterobacterales</taxon>
        <taxon>Enterobacteriaceae</taxon>
        <taxon>Salmonella</taxon>
    </lineage>
</organism>
<proteinExistence type="predicted"/>
<reference evidence="1" key="2">
    <citation type="submission" date="2019-10" db="EMBL/GenBank/DDBJ databases">
        <authorList>
            <consortium name="NCBI Pathogen Detection Project"/>
        </authorList>
    </citation>
    <scope>NUCLEOTIDE SEQUENCE</scope>
    <source>
        <strain evidence="1">Salmonella enterica</strain>
    </source>
</reference>
<sequence length="221" mass="26441">MIIDSNIKMNRKMSNYNIVNEIKKKHGIKLDDTIDFFNEYISILERENILVLTIDEHKKLHDEFYNKAINAIEKSKTFGRSGLKTICNEFYKNLTWINKKIDHRSKETYLEMAMYLLCNIKPKIVNGDKYHLIMINGILEKKLKLNKSILIFKSGSNIPTIEEIKNNEENIIYYNSFLSRQRPKLVYDELRKAKDIFDNLENNLEEMEMRDFEDEINRIFK</sequence>
<evidence type="ECO:0000313" key="1">
    <source>
        <dbReference type="EMBL" id="HAB1572834.1"/>
    </source>
</evidence>
<protein>
    <submittedName>
        <fullName evidence="1">Uncharacterized protein</fullName>
    </submittedName>
</protein>
<dbReference type="EMBL" id="DAAFUE010000023">
    <property type="protein sequence ID" value="HAB1572834.1"/>
    <property type="molecule type" value="Genomic_DNA"/>
</dbReference>
<name>A0A6X7S5U4_SALET</name>
<comment type="caution">
    <text evidence="1">The sequence shown here is derived from an EMBL/GenBank/DDBJ whole genome shotgun (WGS) entry which is preliminary data.</text>
</comment>